<feature type="transmembrane region" description="Helical" evidence="6">
    <location>
        <begin position="20"/>
        <end position="43"/>
    </location>
</feature>
<evidence type="ECO:0000313" key="8">
    <source>
        <dbReference type="Proteomes" id="UP000095419"/>
    </source>
</evidence>
<evidence type="ECO:0000313" key="7">
    <source>
        <dbReference type="EMBL" id="CUO95894.1"/>
    </source>
</evidence>
<feature type="transmembrane region" description="Helical" evidence="6">
    <location>
        <begin position="379"/>
        <end position="398"/>
    </location>
</feature>
<feature type="transmembrane region" description="Helical" evidence="6">
    <location>
        <begin position="404"/>
        <end position="427"/>
    </location>
</feature>
<feature type="transmembrane region" description="Helical" evidence="6">
    <location>
        <begin position="136"/>
        <end position="154"/>
    </location>
</feature>
<protein>
    <submittedName>
        <fullName evidence="7">Polysaccharide biosynthesis protein</fullName>
    </submittedName>
</protein>
<feature type="transmembrane region" description="Helical" evidence="6">
    <location>
        <begin position="316"/>
        <end position="339"/>
    </location>
</feature>
<feature type="transmembrane region" description="Helical" evidence="6">
    <location>
        <begin position="190"/>
        <end position="210"/>
    </location>
</feature>
<comment type="subcellular location">
    <subcellularLocation>
        <location evidence="1">Cell membrane</location>
        <topology evidence="1">Multi-pass membrane protein</topology>
    </subcellularLocation>
</comment>
<dbReference type="InterPro" id="IPR050833">
    <property type="entry name" value="Poly_Biosynth_Transport"/>
</dbReference>
<evidence type="ECO:0000256" key="4">
    <source>
        <dbReference type="ARBA" id="ARBA00022989"/>
    </source>
</evidence>
<dbReference type="Proteomes" id="UP000095419">
    <property type="component" value="Unassembled WGS sequence"/>
</dbReference>
<dbReference type="InterPro" id="IPR002797">
    <property type="entry name" value="Polysacc_synth"/>
</dbReference>
<evidence type="ECO:0000256" key="6">
    <source>
        <dbReference type="SAM" id="Phobius"/>
    </source>
</evidence>
<dbReference type="AlphaFoldDB" id="A0A174J886"/>
<dbReference type="PANTHER" id="PTHR30250">
    <property type="entry name" value="PST FAMILY PREDICTED COLANIC ACID TRANSPORTER"/>
    <property type="match status" value="1"/>
</dbReference>
<feature type="transmembrane region" description="Helical" evidence="6">
    <location>
        <begin position="231"/>
        <end position="251"/>
    </location>
</feature>
<evidence type="ECO:0000256" key="1">
    <source>
        <dbReference type="ARBA" id="ARBA00004651"/>
    </source>
</evidence>
<feature type="transmembrane region" description="Helical" evidence="6">
    <location>
        <begin position="166"/>
        <end position="184"/>
    </location>
</feature>
<keyword evidence="3 6" id="KW-0812">Transmembrane</keyword>
<evidence type="ECO:0000256" key="2">
    <source>
        <dbReference type="ARBA" id="ARBA00022475"/>
    </source>
</evidence>
<evidence type="ECO:0000256" key="5">
    <source>
        <dbReference type="ARBA" id="ARBA00023136"/>
    </source>
</evidence>
<organism evidence="7 8">
    <name type="scientific">Bacteroides uniformis</name>
    <dbReference type="NCBI Taxonomy" id="820"/>
    <lineage>
        <taxon>Bacteria</taxon>
        <taxon>Pseudomonadati</taxon>
        <taxon>Bacteroidota</taxon>
        <taxon>Bacteroidia</taxon>
        <taxon>Bacteroidales</taxon>
        <taxon>Bacteroidaceae</taxon>
        <taxon>Bacteroides</taxon>
    </lineage>
</organism>
<proteinExistence type="predicted"/>
<feature type="transmembrane region" description="Helical" evidence="6">
    <location>
        <begin position="95"/>
        <end position="116"/>
    </location>
</feature>
<sequence length="438" mass="49887">MLEKNKKRKMLNKLQNSPIARGFTLTILGSGLSKLIIIILTFYCTNRLTKSEFGEYSLLRNTLNMVLCVCALNFSSLCTKFTVEIKTSLDSYYRLLILTAFSLSVCTLLGFFLILLPSNFLESVIGTSNLNSYVKIIGLLLPALMFQPLIEGILKGLMEFKTVGMLQIISSLFFLVSTIVGIHLNGLNGAIVSMLLYYSFYTLISLYTIWKTKPDIQLHFEKSKFKENLPVLSSMIIPVFVMSFIEAPVLWISQLMLAHYSSTEAVSSMSIILQIKNFTILIPSYFFSTFMAFAGKMSVKKEYPSYFNKFSRLIRLFAIYGVSVAIIISMMGNLILSLYGKSYVSDNTGLILSNISIPLLVLIGLIKIDLIIQEHQKQLLYISIGWNIIWLILFFVALEYKAMPLHAFFGTQFIGILFQFLLFWTIYNNDRNRLFPYT</sequence>
<feature type="transmembrane region" description="Helical" evidence="6">
    <location>
        <begin position="351"/>
        <end position="372"/>
    </location>
</feature>
<dbReference type="Pfam" id="PF01943">
    <property type="entry name" value="Polysacc_synt"/>
    <property type="match status" value="1"/>
</dbReference>
<feature type="transmembrane region" description="Helical" evidence="6">
    <location>
        <begin position="271"/>
        <end position="295"/>
    </location>
</feature>
<keyword evidence="2" id="KW-1003">Cell membrane</keyword>
<keyword evidence="5 6" id="KW-0472">Membrane</keyword>
<feature type="transmembrane region" description="Helical" evidence="6">
    <location>
        <begin position="63"/>
        <end position="83"/>
    </location>
</feature>
<evidence type="ECO:0000256" key="3">
    <source>
        <dbReference type="ARBA" id="ARBA00022692"/>
    </source>
</evidence>
<dbReference type="PANTHER" id="PTHR30250:SF11">
    <property type="entry name" value="O-ANTIGEN TRANSPORTER-RELATED"/>
    <property type="match status" value="1"/>
</dbReference>
<reference evidence="7 8" key="1">
    <citation type="submission" date="2015-09" db="EMBL/GenBank/DDBJ databases">
        <authorList>
            <consortium name="Pathogen Informatics"/>
        </authorList>
    </citation>
    <scope>NUCLEOTIDE SEQUENCE [LARGE SCALE GENOMIC DNA]</scope>
    <source>
        <strain evidence="7 8">2789STDY5608791</strain>
    </source>
</reference>
<dbReference type="GO" id="GO:0005886">
    <property type="term" value="C:plasma membrane"/>
    <property type="evidence" value="ECO:0007669"/>
    <property type="project" value="UniProtKB-SubCell"/>
</dbReference>
<name>A0A174J886_BACUN</name>
<accession>A0A174J886</accession>
<gene>
    <name evidence="7" type="ORF">ERS417307_02821</name>
</gene>
<keyword evidence="4 6" id="KW-1133">Transmembrane helix</keyword>
<dbReference type="EMBL" id="CYZF01000008">
    <property type="protein sequence ID" value="CUO95894.1"/>
    <property type="molecule type" value="Genomic_DNA"/>
</dbReference>